<dbReference type="GO" id="GO:0008270">
    <property type="term" value="F:zinc ion binding"/>
    <property type="evidence" value="ECO:0007669"/>
    <property type="project" value="UniProtKB-KW"/>
</dbReference>
<dbReference type="PROSITE" id="PS00518">
    <property type="entry name" value="ZF_RING_1"/>
    <property type="match status" value="1"/>
</dbReference>
<protein>
    <recommendedName>
        <fullName evidence="3">RING-type E3 ubiquitin transferase</fullName>
        <ecNumber evidence="3">2.3.2.27</ecNumber>
    </recommendedName>
</protein>
<reference evidence="11" key="2">
    <citation type="submission" date="2025-08" db="UniProtKB">
        <authorList>
            <consortium name="Ensembl"/>
        </authorList>
    </citation>
    <scope>IDENTIFICATION</scope>
</reference>
<dbReference type="InterPro" id="IPR013083">
    <property type="entry name" value="Znf_RING/FYVE/PHD"/>
</dbReference>
<sequence>RAMAATNVELSAQIEEEFLRCKICFEVYRTPRTLSCLHSFCEPCLKKLLDQRKGTVCCPECRTVTDLQGCVGNAKASFFINSLLDLFRAKTDTQALCSLCPSLGKAPEPASSRCLDCADFLCSSCTQGHRCSKVTVDHSVVSLQDYASGRYDEEARRKQERHCLSHQDPLRFYCATCSTPICRDCRMLEHFPHQVLSMAQALAARRPQLEGLIGSLDGSVAGLSLQEQEVDSAVQRLKEAEGAVRDQISGRVSALVDLLLARKDALCEELSSFVQQQERNYLAIKGELQSHISSARSTRDFSRQVMQMGKDCEILDLESTIQGHIERLQRLQIAAVEKKTPVLFIKEEPDQHKLLTGMLELKFEPCGPEVASQTVDDPCIEAQAKASSPTPAETGNQTPVAPPIWPPEPLASSLPWLHSGLVHNPASIIFIRSFETDDDNSGYYENITGIGLSPGGDIVIADNSNLLIKKIIRNGNVRNTFSTNDTDWDNLKPFSLAVCEDTIYFTAGARVYKITEDDDIAQVCNLRGSHPEYAIAAYQDQYIAVSEGQSCCLSLYDPRGTLEGRVEPDAPLEGKFVFLAVNSREEFVVSMQKSIVVFKRSGEIINTCSSAETGSFRPRSVCIDKWDNIYALEGTRVILLTPRGDFVRELLNFKGQGYSPKLLTADSRGHLIMTDKKGTIRIYKVS</sequence>
<feature type="region of interest" description="Disordered" evidence="8">
    <location>
        <begin position="383"/>
        <end position="405"/>
    </location>
</feature>
<dbReference type="eggNOG" id="KOG2177">
    <property type="taxonomic scope" value="Eukaryota"/>
</dbReference>
<feature type="compositionally biased region" description="Polar residues" evidence="8">
    <location>
        <begin position="385"/>
        <end position="399"/>
    </location>
</feature>
<keyword evidence="12" id="KW-1185">Reference proteome</keyword>
<dbReference type="AlphaFoldDB" id="W5NNI9"/>
<dbReference type="InterPro" id="IPR018957">
    <property type="entry name" value="Znf_C3HC4_RING-type"/>
</dbReference>
<keyword evidence="4" id="KW-0479">Metal-binding</keyword>
<feature type="domain" description="RING-type" evidence="9">
    <location>
        <begin position="21"/>
        <end position="62"/>
    </location>
</feature>
<evidence type="ECO:0000259" key="10">
    <source>
        <dbReference type="PROSITE" id="PS50119"/>
    </source>
</evidence>
<dbReference type="GeneTree" id="ENSGT00940000162489"/>
<dbReference type="InterPro" id="IPR011042">
    <property type="entry name" value="6-blade_b-propeller_TolB-like"/>
</dbReference>
<evidence type="ECO:0000256" key="8">
    <source>
        <dbReference type="SAM" id="MobiDB-lite"/>
    </source>
</evidence>
<dbReference type="PANTHER" id="PTHR25462:SF229">
    <property type="entry name" value="TRANSCRIPTION INTERMEDIARY FACTOR 1-BETA"/>
    <property type="match status" value="1"/>
</dbReference>
<keyword evidence="5 7" id="KW-0863">Zinc-finger</keyword>
<dbReference type="SUPFAM" id="SSF57845">
    <property type="entry name" value="B-box zinc-binding domain"/>
    <property type="match status" value="1"/>
</dbReference>
<dbReference type="PANTHER" id="PTHR25462">
    <property type="entry name" value="BONUS, ISOFORM C-RELATED"/>
    <property type="match status" value="1"/>
</dbReference>
<dbReference type="STRING" id="7918.ENSLOCP00000022198"/>
<dbReference type="Gene3D" id="3.30.40.10">
    <property type="entry name" value="Zinc/RING finger domain, C3HC4 (zinc finger)"/>
    <property type="match status" value="1"/>
</dbReference>
<dbReference type="CDD" id="cd19810">
    <property type="entry name" value="Bbox1_TRIM56_C-V"/>
    <property type="match status" value="1"/>
</dbReference>
<evidence type="ECO:0000256" key="2">
    <source>
        <dbReference type="ARBA" id="ARBA00008518"/>
    </source>
</evidence>
<feature type="domain" description="B box-type" evidence="10">
    <location>
        <begin position="158"/>
        <end position="198"/>
    </location>
</feature>
<dbReference type="SMART" id="SM00184">
    <property type="entry name" value="RING"/>
    <property type="match status" value="1"/>
</dbReference>
<dbReference type="InterPro" id="IPR047153">
    <property type="entry name" value="TRIM45/56/19-like"/>
</dbReference>
<dbReference type="HOGENOM" id="CLU_008645_6_1_1"/>
<keyword evidence="6" id="KW-0862">Zinc</keyword>
<evidence type="ECO:0000256" key="5">
    <source>
        <dbReference type="ARBA" id="ARBA00022771"/>
    </source>
</evidence>
<evidence type="ECO:0000256" key="4">
    <source>
        <dbReference type="ARBA" id="ARBA00022723"/>
    </source>
</evidence>
<dbReference type="PROSITE" id="PS50089">
    <property type="entry name" value="ZF_RING_2"/>
    <property type="match status" value="1"/>
</dbReference>
<feature type="domain" description="B box-type" evidence="10">
    <location>
        <begin position="92"/>
        <end position="143"/>
    </location>
</feature>
<dbReference type="InterPro" id="IPR001841">
    <property type="entry name" value="Znf_RING"/>
</dbReference>
<comment type="similarity">
    <text evidence="2">Belongs to the TRIM/RBCC family.</text>
</comment>
<accession>W5NNI9</accession>
<dbReference type="GO" id="GO:0061630">
    <property type="term" value="F:ubiquitin protein ligase activity"/>
    <property type="evidence" value="ECO:0000318"/>
    <property type="project" value="GO_Central"/>
</dbReference>
<dbReference type="PROSITE" id="PS50119">
    <property type="entry name" value="ZF_BBOX"/>
    <property type="match status" value="2"/>
</dbReference>
<dbReference type="EC" id="2.3.2.27" evidence="3"/>
<dbReference type="EMBL" id="AHAT01030020">
    <property type="status" value="NOT_ANNOTATED_CDS"/>
    <property type="molecule type" value="Genomic_DNA"/>
</dbReference>
<dbReference type="SUPFAM" id="SSF57850">
    <property type="entry name" value="RING/U-box"/>
    <property type="match status" value="1"/>
</dbReference>
<dbReference type="Gene3D" id="2.120.10.30">
    <property type="entry name" value="TolB, C-terminal domain"/>
    <property type="match status" value="1"/>
</dbReference>
<organism evidence="11 12">
    <name type="scientific">Lepisosteus oculatus</name>
    <name type="common">Spotted gar</name>
    <dbReference type="NCBI Taxonomy" id="7918"/>
    <lineage>
        <taxon>Eukaryota</taxon>
        <taxon>Metazoa</taxon>
        <taxon>Chordata</taxon>
        <taxon>Craniata</taxon>
        <taxon>Vertebrata</taxon>
        <taxon>Euteleostomi</taxon>
        <taxon>Actinopterygii</taxon>
        <taxon>Neopterygii</taxon>
        <taxon>Holostei</taxon>
        <taxon>Semionotiformes</taxon>
        <taxon>Lepisosteidae</taxon>
        <taxon>Lepisosteus</taxon>
    </lineage>
</organism>
<dbReference type="InterPro" id="IPR000315">
    <property type="entry name" value="Znf_B-box"/>
</dbReference>
<evidence type="ECO:0000259" key="9">
    <source>
        <dbReference type="PROSITE" id="PS50089"/>
    </source>
</evidence>
<evidence type="ECO:0000313" key="12">
    <source>
        <dbReference type="Proteomes" id="UP000018468"/>
    </source>
</evidence>
<reference evidence="11" key="3">
    <citation type="submission" date="2025-09" db="UniProtKB">
        <authorList>
            <consortium name="Ensembl"/>
        </authorList>
    </citation>
    <scope>IDENTIFICATION</scope>
</reference>
<dbReference type="Pfam" id="PF00097">
    <property type="entry name" value="zf-C3HC4"/>
    <property type="match status" value="1"/>
</dbReference>
<dbReference type="SUPFAM" id="SSF101898">
    <property type="entry name" value="NHL repeat"/>
    <property type="match status" value="1"/>
</dbReference>
<dbReference type="Gene3D" id="3.30.160.60">
    <property type="entry name" value="Classic Zinc Finger"/>
    <property type="match status" value="1"/>
</dbReference>
<dbReference type="InterPro" id="IPR017907">
    <property type="entry name" value="Znf_RING_CS"/>
</dbReference>
<evidence type="ECO:0000256" key="7">
    <source>
        <dbReference type="PROSITE-ProRule" id="PRU00024"/>
    </source>
</evidence>
<reference evidence="12" key="1">
    <citation type="submission" date="2011-12" db="EMBL/GenBank/DDBJ databases">
        <title>The Draft Genome of Lepisosteus oculatus.</title>
        <authorList>
            <consortium name="The Broad Institute Genome Assembly &amp; Analysis Group"/>
            <consortium name="Computational R&amp;D Group"/>
            <consortium name="and Sequencing Platform"/>
            <person name="Di Palma F."/>
            <person name="Alfoldi J."/>
            <person name="Johnson J."/>
            <person name="Berlin A."/>
            <person name="Gnerre S."/>
            <person name="Jaffe D."/>
            <person name="MacCallum I."/>
            <person name="Young S."/>
            <person name="Walker B.J."/>
            <person name="Lander E.S."/>
            <person name="Lindblad-Toh K."/>
        </authorList>
    </citation>
    <scope>NUCLEOTIDE SEQUENCE [LARGE SCALE GENOMIC DNA]</scope>
</reference>
<dbReference type="InParanoid" id="W5NNI9"/>
<evidence type="ECO:0000313" key="11">
    <source>
        <dbReference type="Ensembl" id="ENSLOCP00000022198.1"/>
    </source>
</evidence>
<evidence type="ECO:0000256" key="3">
    <source>
        <dbReference type="ARBA" id="ARBA00012483"/>
    </source>
</evidence>
<proteinExistence type="inferred from homology"/>
<dbReference type="Ensembl" id="ENSLOCT00000022239.1">
    <property type="protein sequence ID" value="ENSLOCP00000022198.1"/>
    <property type="gene ID" value="ENSLOCG00000018097.1"/>
</dbReference>
<dbReference type="SMART" id="SM00336">
    <property type="entry name" value="BBOX"/>
    <property type="match status" value="2"/>
</dbReference>
<evidence type="ECO:0000256" key="1">
    <source>
        <dbReference type="ARBA" id="ARBA00000900"/>
    </source>
</evidence>
<dbReference type="Bgee" id="ENSLOCG00000018097">
    <property type="expression patterns" value="Expressed in intestine and 12 other cell types or tissues"/>
</dbReference>
<dbReference type="OMA" id="GHCCSRL"/>
<evidence type="ECO:0000256" key="6">
    <source>
        <dbReference type="ARBA" id="ARBA00022833"/>
    </source>
</evidence>
<comment type="catalytic activity">
    <reaction evidence="1">
        <text>S-ubiquitinyl-[E2 ubiquitin-conjugating enzyme]-L-cysteine + [acceptor protein]-L-lysine = [E2 ubiquitin-conjugating enzyme]-L-cysteine + N(6)-ubiquitinyl-[acceptor protein]-L-lysine.</text>
        <dbReference type="EC" id="2.3.2.27"/>
    </reaction>
</comment>
<name>W5NNI9_LEPOC</name>
<dbReference type="Pfam" id="PF00643">
    <property type="entry name" value="zf-B_box"/>
    <property type="match status" value="1"/>
</dbReference>
<dbReference type="Proteomes" id="UP000018468">
    <property type="component" value="Linkage group LG13"/>
</dbReference>